<comment type="similarity">
    <text evidence="9">Belongs to the exbB/tolQ family.</text>
</comment>
<evidence type="ECO:0000256" key="1">
    <source>
        <dbReference type="ARBA" id="ARBA00004651"/>
    </source>
</evidence>
<dbReference type="AlphaFoldDB" id="A0A918KAG8"/>
<evidence type="ECO:0000256" key="10">
    <source>
        <dbReference type="SAM" id="Phobius"/>
    </source>
</evidence>
<dbReference type="EMBL" id="BMYV01000001">
    <property type="protein sequence ID" value="GGX56643.1"/>
    <property type="molecule type" value="Genomic_DNA"/>
</dbReference>
<proteinExistence type="inferred from homology"/>
<keyword evidence="7 10" id="KW-0472">Membrane</keyword>
<dbReference type="GO" id="GO:0043213">
    <property type="term" value="P:bacteriocin transport"/>
    <property type="evidence" value="ECO:0007669"/>
    <property type="project" value="InterPro"/>
</dbReference>
<keyword evidence="2" id="KW-1003">Cell membrane</keyword>
<keyword evidence="3" id="KW-0997">Cell inner membrane</keyword>
<dbReference type="NCBIfam" id="TIGR02796">
    <property type="entry name" value="tolQ"/>
    <property type="match status" value="1"/>
</dbReference>
<dbReference type="PANTHER" id="PTHR30625">
    <property type="entry name" value="PROTEIN TOLQ"/>
    <property type="match status" value="1"/>
</dbReference>
<feature type="transmembrane region" description="Helical" evidence="10">
    <location>
        <begin position="30"/>
        <end position="51"/>
    </location>
</feature>
<keyword evidence="9" id="KW-0813">Transport</keyword>
<protein>
    <submittedName>
        <fullName evidence="12">Tol-Pal system subunit TolQ</fullName>
    </submittedName>
</protein>
<comment type="caution">
    <text evidence="12">The sequence shown here is derived from an EMBL/GenBank/DDBJ whole genome shotgun (WGS) entry which is preliminary data.</text>
</comment>
<accession>A0A918KAG8</accession>
<keyword evidence="5 10" id="KW-0812">Transmembrane</keyword>
<dbReference type="RefSeq" id="WP_189580075.1">
    <property type="nucleotide sequence ID" value="NZ_BMYV01000001.1"/>
</dbReference>
<dbReference type="GO" id="GO:0005886">
    <property type="term" value="C:plasma membrane"/>
    <property type="evidence" value="ECO:0007669"/>
    <property type="project" value="UniProtKB-SubCell"/>
</dbReference>
<evidence type="ECO:0000256" key="2">
    <source>
        <dbReference type="ARBA" id="ARBA00022475"/>
    </source>
</evidence>
<evidence type="ECO:0000256" key="8">
    <source>
        <dbReference type="ARBA" id="ARBA00023306"/>
    </source>
</evidence>
<evidence type="ECO:0000259" key="11">
    <source>
        <dbReference type="Pfam" id="PF01618"/>
    </source>
</evidence>
<gene>
    <name evidence="12" type="primary">tolQ</name>
    <name evidence="12" type="ORF">GCM10011309_01870</name>
</gene>
<evidence type="ECO:0000256" key="6">
    <source>
        <dbReference type="ARBA" id="ARBA00022989"/>
    </source>
</evidence>
<dbReference type="InterPro" id="IPR014163">
    <property type="entry name" value="Tol-Pal_TolQ"/>
</dbReference>
<keyword evidence="13" id="KW-1185">Reference proteome</keyword>
<keyword evidence="8" id="KW-0131">Cell cycle</keyword>
<dbReference type="GO" id="GO:0051301">
    <property type="term" value="P:cell division"/>
    <property type="evidence" value="ECO:0007669"/>
    <property type="project" value="UniProtKB-KW"/>
</dbReference>
<dbReference type="Pfam" id="PF01618">
    <property type="entry name" value="MotA_ExbB"/>
    <property type="match status" value="1"/>
</dbReference>
<dbReference type="InterPro" id="IPR002898">
    <property type="entry name" value="MotA_ExbB_proton_chnl"/>
</dbReference>
<reference evidence="12 13" key="1">
    <citation type="journal article" date="2014" name="Int. J. Syst. Evol. Microbiol.">
        <title>Complete genome sequence of Corynebacterium casei LMG S-19264T (=DSM 44701T), isolated from a smear-ripened cheese.</title>
        <authorList>
            <consortium name="US DOE Joint Genome Institute (JGI-PGF)"/>
            <person name="Walter F."/>
            <person name="Albersmeier A."/>
            <person name="Kalinowski J."/>
            <person name="Ruckert C."/>
        </authorList>
    </citation>
    <scope>NUCLEOTIDE SEQUENCE [LARGE SCALE GENOMIC DNA]</scope>
    <source>
        <strain evidence="12 13">KCTC 23968</strain>
    </source>
</reference>
<evidence type="ECO:0000313" key="13">
    <source>
        <dbReference type="Proteomes" id="UP000600865"/>
    </source>
</evidence>
<feature type="transmembrane region" description="Helical" evidence="10">
    <location>
        <begin position="188"/>
        <end position="210"/>
    </location>
</feature>
<name>A0A918KAG8_9PROT</name>
<evidence type="ECO:0000313" key="12">
    <source>
        <dbReference type="EMBL" id="GGX56643.1"/>
    </source>
</evidence>
<sequence length="243" mass="26353">MIDLIFQASPLADTHSGDFSFLSLFMQADWVVRSVMIVLTIASIWSWVVAIDKFIMFAMLKRRATAFEDTFWSGRTLDELSAALGSDTRDPMARVFAAAMREYNESRNATAASGVLGRSNATHERIDSVMNLVINRELAKAERGMTVLATVASASVFVGLFGTVWGIMNAFRAIAVSQNTNLSVVAPGIAEALFATALGLIAAIPALIFYNMFTADLDKYGGRLEGYSDELSAILSRKLSKGA</sequence>
<comment type="subcellular location">
    <subcellularLocation>
        <location evidence="1">Cell membrane</location>
        <topology evidence="1">Multi-pass membrane protein</topology>
    </subcellularLocation>
    <subcellularLocation>
        <location evidence="9">Membrane</location>
        <topology evidence="9">Multi-pass membrane protein</topology>
    </subcellularLocation>
</comment>
<dbReference type="GO" id="GO:0017038">
    <property type="term" value="P:protein import"/>
    <property type="evidence" value="ECO:0007669"/>
    <property type="project" value="TreeGrafter"/>
</dbReference>
<evidence type="ECO:0000256" key="4">
    <source>
        <dbReference type="ARBA" id="ARBA00022618"/>
    </source>
</evidence>
<dbReference type="PANTHER" id="PTHR30625:SF3">
    <property type="entry name" value="TOL-PAL SYSTEM PROTEIN TOLQ"/>
    <property type="match status" value="1"/>
</dbReference>
<keyword evidence="9" id="KW-0653">Protein transport</keyword>
<keyword evidence="4" id="KW-0132">Cell division</keyword>
<organism evidence="12 13">
    <name type="scientific">Litorimonas cladophorae</name>
    <dbReference type="NCBI Taxonomy" id="1220491"/>
    <lineage>
        <taxon>Bacteria</taxon>
        <taxon>Pseudomonadati</taxon>
        <taxon>Pseudomonadota</taxon>
        <taxon>Alphaproteobacteria</taxon>
        <taxon>Maricaulales</taxon>
        <taxon>Robiginitomaculaceae</taxon>
    </lineage>
</organism>
<dbReference type="Proteomes" id="UP000600865">
    <property type="component" value="Unassembled WGS sequence"/>
</dbReference>
<evidence type="ECO:0000256" key="5">
    <source>
        <dbReference type="ARBA" id="ARBA00022692"/>
    </source>
</evidence>
<evidence type="ECO:0000256" key="7">
    <source>
        <dbReference type="ARBA" id="ARBA00023136"/>
    </source>
</evidence>
<feature type="domain" description="MotA/TolQ/ExbB proton channel" evidence="11">
    <location>
        <begin position="89"/>
        <end position="219"/>
    </location>
</feature>
<evidence type="ECO:0000256" key="3">
    <source>
        <dbReference type="ARBA" id="ARBA00022519"/>
    </source>
</evidence>
<evidence type="ECO:0000256" key="9">
    <source>
        <dbReference type="RuleBase" id="RU004057"/>
    </source>
</evidence>
<feature type="transmembrane region" description="Helical" evidence="10">
    <location>
        <begin position="146"/>
        <end position="168"/>
    </location>
</feature>
<dbReference type="InterPro" id="IPR050790">
    <property type="entry name" value="ExbB/TolQ_transport"/>
</dbReference>
<keyword evidence="6 10" id="KW-1133">Transmembrane helix</keyword>